<evidence type="ECO:0000256" key="8">
    <source>
        <dbReference type="SAM" id="MobiDB-lite"/>
    </source>
</evidence>
<evidence type="ECO:0000313" key="10">
    <source>
        <dbReference type="Proteomes" id="UP001287356"/>
    </source>
</evidence>
<dbReference type="Pfam" id="PF06963">
    <property type="entry name" value="FPN1"/>
    <property type="match status" value="1"/>
</dbReference>
<organism evidence="9 10">
    <name type="scientific">Lasiosphaeria ovina</name>
    <dbReference type="NCBI Taxonomy" id="92902"/>
    <lineage>
        <taxon>Eukaryota</taxon>
        <taxon>Fungi</taxon>
        <taxon>Dikarya</taxon>
        <taxon>Ascomycota</taxon>
        <taxon>Pezizomycotina</taxon>
        <taxon>Sordariomycetes</taxon>
        <taxon>Sordariomycetidae</taxon>
        <taxon>Sordariales</taxon>
        <taxon>Lasiosphaeriaceae</taxon>
        <taxon>Lasiosphaeria</taxon>
    </lineage>
</organism>
<comment type="subcellular location">
    <subcellularLocation>
        <location evidence="1 7">Membrane</location>
        <topology evidence="1 7">Multi-pass membrane protein</topology>
    </subcellularLocation>
</comment>
<dbReference type="PANTHER" id="PTHR11660">
    <property type="entry name" value="SOLUTE CARRIER FAMILY 40 MEMBER"/>
    <property type="match status" value="1"/>
</dbReference>
<evidence type="ECO:0000256" key="6">
    <source>
        <dbReference type="ARBA" id="ARBA00023136"/>
    </source>
</evidence>
<proteinExistence type="inferred from homology"/>
<dbReference type="GO" id="GO:0005381">
    <property type="term" value="F:iron ion transmembrane transporter activity"/>
    <property type="evidence" value="ECO:0007669"/>
    <property type="project" value="UniProtKB-UniRule"/>
</dbReference>
<keyword evidence="5 7" id="KW-1133">Transmembrane helix</keyword>
<reference evidence="9" key="1">
    <citation type="journal article" date="2023" name="Mol. Phylogenet. Evol.">
        <title>Genome-scale phylogeny and comparative genomics of the fungal order Sordariales.</title>
        <authorList>
            <person name="Hensen N."/>
            <person name="Bonometti L."/>
            <person name="Westerberg I."/>
            <person name="Brannstrom I.O."/>
            <person name="Guillou S."/>
            <person name="Cros-Aarteil S."/>
            <person name="Calhoun S."/>
            <person name="Haridas S."/>
            <person name="Kuo A."/>
            <person name="Mondo S."/>
            <person name="Pangilinan J."/>
            <person name="Riley R."/>
            <person name="LaButti K."/>
            <person name="Andreopoulos B."/>
            <person name="Lipzen A."/>
            <person name="Chen C."/>
            <person name="Yan M."/>
            <person name="Daum C."/>
            <person name="Ng V."/>
            <person name="Clum A."/>
            <person name="Steindorff A."/>
            <person name="Ohm R.A."/>
            <person name="Martin F."/>
            <person name="Silar P."/>
            <person name="Natvig D.O."/>
            <person name="Lalanne C."/>
            <person name="Gautier V."/>
            <person name="Ament-Velasquez S.L."/>
            <person name="Kruys A."/>
            <person name="Hutchinson M.I."/>
            <person name="Powell A.J."/>
            <person name="Barry K."/>
            <person name="Miller A.N."/>
            <person name="Grigoriev I.V."/>
            <person name="Debuchy R."/>
            <person name="Gladieux P."/>
            <person name="Hiltunen Thoren M."/>
            <person name="Johannesson H."/>
        </authorList>
    </citation>
    <scope>NUCLEOTIDE SEQUENCE</scope>
    <source>
        <strain evidence="9">CBS 958.72</strain>
    </source>
</reference>
<reference evidence="9" key="2">
    <citation type="submission" date="2023-06" db="EMBL/GenBank/DDBJ databases">
        <authorList>
            <consortium name="Lawrence Berkeley National Laboratory"/>
            <person name="Haridas S."/>
            <person name="Hensen N."/>
            <person name="Bonometti L."/>
            <person name="Westerberg I."/>
            <person name="Brannstrom I.O."/>
            <person name="Guillou S."/>
            <person name="Cros-Aarteil S."/>
            <person name="Calhoun S."/>
            <person name="Kuo A."/>
            <person name="Mondo S."/>
            <person name="Pangilinan J."/>
            <person name="Riley R."/>
            <person name="Labutti K."/>
            <person name="Andreopoulos B."/>
            <person name="Lipzen A."/>
            <person name="Chen C."/>
            <person name="Yanf M."/>
            <person name="Daum C."/>
            <person name="Ng V."/>
            <person name="Clum A."/>
            <person name="Steindorff A."/>
            <person name="Ohm R."/>
            <person name="Martin F."/>
            <person name="Silar P."/>
            <person name="Natvig D."/>
            <person name="Lalanne C."/>
            <person name="Gautier V."/>
            <person name="Ament-Velasquez S.L."/>
            <person name="Kruys A."/>
            <person name="Hutchinson M.I."/>
            <person name="Powell A.J."/>
            <person name="Barry K."/>
            <person name="Miller A.N."/>
            <person name="Grigoriev I.V."/>
            <person name="Debuchy R."/>
            <person name="Gladieux P."/>
            <person name="Thoren M.H."/>
            <person name="Johannesson H."/>
        </authorList>
    </citation>
    <scope>NUCLEOTIDE SEQUENCE</scope>
    <source>
        <strain evidence="9">CBS 958.72</strain>
    </source>
</reference>
<dbReference type="SUPFAM" id="SSF103473">
    <property type="entry name" value="MFS general substrate transporter"/>
    <property type="match status" value="1"/>
</dbReference>
<keyword evidence="7" id="KW-0406">Ion transport</keyword>
<evidence type="ECO:0000313" key="9">
    <source>
        <dbReference type="EMBL" id="KAK3376095.1"/>
    </source>
</evidence>
<keyword evidence="4 7" id="KW-0812">Transmembrane</keyword>
<protein>
    <recommendedName>
        <fullName evidence="7">Solute carrier family 40 member</fullName>
    </recommendedName>
</protein>
<feature type="transmembrane region" description="Helical" evidence="7">
    <location>
        <begin position="479"/>
        <end position="500"/>
    </location>
</feature>
<dbReference type="Gene3D" id="1.20.1250.20">
    <property type="entry name" value="MFS general substrate transporter like domains"/>
    <property type="match status" value="1"/>
</dbReference>
<evidence type="ECO:0000256" key="5">
    <source>
        <dbReference type="ARBA" id="ARBA00022989"/>
    </source>
</evidence>
<comment type="caution">
    <text evidence="7">Lacks conserved residue(s) required for the propagation of feature annotation.</text>
</comment>
<dbReference type="EMBL" id="JAULSN010000003">
    <property type="protein sequence ID" value="KAK3376095.1"/>
    <property type="molecule type" value="Genomic_DNA"/>
</dbReference>
<feature type="compositionally biased region" description="Acidic residues" evidence="8">
    <location>
        <begin position="17"/>
        <end position="26"/>
    </location>
</feature>
<dbReference type="InterPro" id="IPR009716">
    <property type="entry name" value="Ferroportin-1"/>
</dbReference>
<name>A0AAE0NAD1_9PEZI</name>
<feature type="transmembrane region" description="Helical" evidence="7">
    <location>
        <begin position="57"/>
        <end position="75"/>
    </location>
</feature>
<evidence type="ECO:0000256" key="1">
    <source>
        <dbReference type="ARBA" id="ARBA00004141"/>
    </source>
</evidence>
<feature type="transmembrane region" description="Helical" evidence="7">
    <location>
        <begin position="303"/>
        <end position="324"/>
    </location>
</feature>
<keyword evidence="3 7" id="KW-0813">Transport</keyword>
<feature type="region of interest" description="Disordered" evidence="8">
    <location>
        <begin position="1"/>
        <end position="35"/>
    </location>
</feature>
<sequence>MTTSVSGSSSSSNSSPDGDDDGDEDSDGGHQRNQQLPSSLTIRLYTSHFLSTWNSRLFEFGAVLFLASIFPHTLLPMSVYALARSAAAIVLAQPVGACIDRGHRLKVVRASIVGQRLAVALSCAVFVALFQRRSALGAAGPTAVSLETALLTVAVVLACVEKLCSTVNLVAVERDWVVVITEGNAAARTDLNARMRRIDLLCKLLGPLAISTIAAFSVPVAIWATFGMNLASIAVEYVFIAQVYRMVPRLSREHPREQRGELELQEDGRLLVLDEADEQASSLVSSEHTAQVGKSGGMFFSSLAVYFSHPAFLPSFSLALLYLTVLSFSGQMVTYLISVGYSPLHVGLVRTASTVFELSATWIGPQVVKRIGVVRGGIWSLCWQMVWLAVAASWFLRSGLGSPDDAGSSNMTAATGLVVGVVLSRIGLWGFDLCAQNIVQDEVEADHRGTFSAFESSFQNLFELLSYAITAILSRPDQFMFPVLVSIVAVYVSGGLYAMFVRKRRGHLFHAPRSACVCSDKPSPA</sequence>
<keyword evidence="6 7" id="KW-0472">Membrane</keyword>
<evidence type="ECO:0000256" key="2">
    <source>
        <dbReference type="ARBA" id="ARBA00006279"/>
    </source>
</evidence>
<dbReference type="Proteomes" id="UP001287356">
    <property type="component" value="Unassembled WGS sequence"/>
</dbReference>
<feature type="transmembrane region" description="Helical" evidence="7">
    <location>
        <begin position="376"/>
        <end position="396"/>
    </location>
</feature>
<dbReference type="PANTHER" id="PTHR11660:SF57">
    <property type="entry name" value="SOLUTE CARRIER FAMILY 40 MEMBER"/>
    <property type="match status" value="1"/>
</dbReference>
<evidence type="ECO:0000256" key="3">
    <source>
        <dbReference type="ARBA" id="ARBA00022448"/>
    </source>
</evidence>
<dbReference type="CDD" id="cd17480">
    <property type="entry name" value="MFS_SLC40A1_like"/>
    <property type="match status" value="1"/>
</dbReference>
<feature type="transmembrane region" description="Helical" evidence="7">
    <location>
        <begin position="204"/>
        <end position="224"/>
    </location>
</feature>
<gene>
    <name evidence="9" type="ORF">B0T24DRAFT_699168</name>
</gene>
<comment type="function">
    <text evidence="7">May be involved in iron transport and iron homeostasis.</text>
</comment>
<keyword evidence="10" id="KW-1185">Reference proteome</keyword>
<evidence type="ECO:0000256" key="4">
    <source>
        <dbReference type="ARBA" id="ARBA00022692"/>
    </source>
</evidence>
<accession>A0AAE0NAD1</accession>
<evidence type="ECO:0000256" key="7">
    <source>
        <dbReference type="RuleBase" id="RU365065"/>
    </source>
</evidence>
<comment type="caution">
    <text evidence="9">The sequence shown here is derived from an EMBL/GenBank/DDBJ whole genome shotgun (WGS) entry which is preliminary data.</text>
</comment>
<comment type="similarity">
    <text evidence="2 7">Belongs to the ferroportin (FP) (TC 2.A.100) family. SLC40A subfamily.</text>
</comment>
<feature type="compositionally biased region" description="Low complexity" evidence="8">
    <location>
        <begin position="1"/>
        <end position="16"/>
    </location>
</feature>
<dbReference type="AlphaFoldDB" id="A0AAE0NAD1"/>
<dbReference type="InterPro" id="IPR036259">
    <property type="entry name" value="MFS_trans_sf"/>
</dbReference>
<dbReference type="GO" id="GO:0016020">
    <property type="term" value="C:membrane"/>
    <property type="evidence" value="ECO:0007669"/>
    <property type="project" value="UniProtKB-SubCell"/>
</dbReference>